<dbReference type="SUPFAM" id="SSF47823">
    <property type="entry name" value="lambda integrase-like, N-terminal domain"/>
    <property type="match status" value="1"/>
</dbReference>
<evidence type="ECO:0000313" key="3">
    <source>
        <dbReference type="Proteomes" id="UP001142489"/>
    </source>
</evidence>
<feature type="compositionally biased region" description="Polar residues" evidence="1">
    <location>
        <begin position="1"/>
        <end position="15"/>
    </location>
</feature>
<protein>
    <submittedName>
        <fullName evidence="2">Uncharacterized protein</fullName>
    </submittedName>
</protein>
<dbReference type="OrthoDB" id="9049843at2759"/>
<dbReference type="EMBL" id="JAPFRF010000011">
    <property type="protein sequence ID" value="KAJ7316779.1"/>
    <property type="molecule type" value="Genomic_DNA"/>
</dbReference>
<gene>
    <name evidence="2" type="ORF">JRQ81_002941</name>
</gene>
<comment type="caution">
    <text evidence="2">The sequence shown here is derived from an EMBL/GenBank/DDBJ whole genome shotgun (WGS) entry which is preliminary data.</text>
</comment>
<dbReference type="AlphaFoldDB" id="A0A9Q0XIX6"/>
<feature type="region of interest" description="Disordered" evidence="1">
    <location>
        <begin position="1"/>
        <end position="24"/>
    </location>
</feature>
<evidence type="ECO:0000313" key="2">
    <source>
        <dbReference type="EMBL" id="KAJ7316779.1"/>
    </source>
</evidence>
<evidence type="ECO:0000256" key="1">
    <source>
        <dbReference type="SAM" id="MobiDB-lite"/>
    </source>
</evidence>
<keyword evidence="3" id="KW-1185">Reference proteome</keyword>
<reference evidence="2" key="1">
    <citation type="journal article" date="2023" name="DNA Res.">
        <title>Chromosome-level genome assembly of Phrynocephalus forsythii using third-generation DNA sequencing and Hi-C analysis.</title>
        <authorList>
            <person name="Qi Y."/>
            <person name="Zhao W."/>
            <person name="Zhao Y."/>
            <person name="Niu C."/>
            <person name="Cao S."/>
            <person name="Zhang Y."/>
        </authorList>
    </citation>
    <scope>NUCLEOTIDE SEQUENCE</scope>
    <source>
        <tissue evidence="2">Muscle</tissue>
    </source>
</reference>
<proteinExistence type="predicted"/>
<feature type="non-terminal residue" evidence="2">
    <location>
        <position position="180"/>
    </location>
</feature>
<sequence>METQTPVRISANSPPTEGGGQNLSGKTESYPYCTLVAQATLVRLPTRDVQQSFLSSSVPGLVISELRPGPSSRPPMPTTDCVEDTELIDSIIAACHKLSTTKLYHYKRRRFLFYAADKGFDPINPPLTWIFQYLLHLKRSGLTLSSLHVHLSTIVAHQPPMSPASLFFRHPHLKLFLQSL</sequence>
<organism evidence="2 3">
    <name type="scientific">Phrynocephalus forsythii</name>
    <dbReference type="NCBI Taxonomy" id="171643"/>
    <lineage>
        <taxon>Eukaryota</taxon>
        <taxon>Metazoa</taxon>
        <taxon>Chordata</taxon>
        <taxon>Craniata</taxon>
        <taxon>Vertebrata</taxon>
        <taxon>Euteleostomi</taxon>
        <taxon>Lepidosauria</taxon>
        <taxon>Squamata</taxon>
        <taxon>Bifurcata</taxon>
        <taxon>Unidentata</taxon>
        <taxon>Episquamata</taxon>
        <taxon>Toxicofera</taxon>
        <taxon>Iguania</taxon>
        <taxon>Acrodonta</taxon>
        <taxon>Agamidae</taxon>
        <taxon>Agaminae</taxon>
        <taxon>Phrynocephalus</taxon>
    </lineage>
</organism>
<dbReference type="Proteomes" id="UP001142489">
    <property type="component" value="Unassembled WGS sequence"/>
</dbReference>
<name>A0A9Q0XIX6_9SAUR</name>
<accession>A0A9Q0XIX6</accession>